<organism evidence="5 6">
    <name type="scientific">Candidatus Hakubella thermalkaliphila</name>
    <dbReference type="NCBI Taxonomy" id="2754717"/>
    <lineage>
        <taxon>Bacteria</taxon>
        <taxon>Bacillati</taxon>
        <taxon>Actinomycetota</taxon>
        <taxon>Actinomycetota incertae sedis</taxon>
        <taxon>Candidatus Hakubellales</taxon>
        <taxon>Candidatus Hakubellaceae</taxon>
        <taxon>Candidatus Hakubella</taxon>
    </lineage>
</organism>
<dbReference type="PANTHER" id="PTHR43794">
    <property type="entry name" value="AMINOHYDROLASE SSNA-RELATED"/>
    <property type="match status" value="1"/>
</dbReference>
<dbReference type="RefSeq" id="WP_176226000.1">
    <property type="nucleotide sequence ID" value="NZ_BLRV01000004.1"/>
</dbReference>
<dbReference type="AlphaFoldDB" id="A0A6V8NND9"/>
<dbReference type="FunFam" id="3.20.20.140:FF:000014">
    <property type="entry name" value="5-methylthioadenosine/S-adenosylhomocysteine deaminase"/>
    <property type="match status" value="1"/>
</dbReference>
<evidence type="ECO:0000256" key="3">
    <source>
        <dbReference type="ARBA" id="ARBA00022833"/>
    </source>
</evidence>
<dbReference type="Proteomes" id="UP000580051">
    <property type="component" value="Unassembled WGS sequence"/>
</dbReference>
<evidence type="ECO:0000256" key="1">
    <source>
        <dbReference type="ARBA" id="ARBA00022723"/>
    </source>
</evidence>
<dbReference type="GO" id="GO:0016814">
    <property type="term" value="F:hydrolase activity, acting on carbon-nitrogen (but not peptide) bonds, in cyclic amidines"/>
    <property type="evidence" value="ECO:0007669"/>
    <property type="project" value="UniProtKB-ARBA"/>
</dbReference>
<dbReference type="GO" id="GO:0046872">
    <property type="term" value="F:metal ion binding"/>
    <property type="evidence" value="ECO:0007669"/>
    <property type="project" value="UniProtKB-KW"/>
</dbReference>
<dbReference type="CDD" id="cd01298">
    <property type="entry name" value="ATZ_TRZ_like"/>
    <property type="match status" value="1"/>
</dbReference>
<dbReference type="InterPro" id="IPR006680">
    <property type="entry name" value="Amidohydro-rel"/>
</dbReference>
<evidence type="ECO:0000313" key="6">
    <source>
        <dbReference type="Proteomes" id="UP000580051"/>
    </source>
</evidence>
<dbReference type="PANTHER" id="PTHR43794:SF11">
    <property type="entry name" value="AMIDOHYDROLASE-RELATED DOMAIN-CONTAINING PROTEIN"/>
    <property type="match status" value="1"/>
</dbReference>
<keyword evidence="3" id="KW-0862">Zinc</keyword>
<dbReference type="Gene3D" id="3.20.20.140">
    <property type="entry name" value="Metal-dependent hydrolases"/>
    <property type="match status" value="1"/>
</dbReference>
<keyword evidence="2" id="KW-0378">Hydrolase</keyword>
<dbReference type="EMBL" id="BLRV01000004">
    <property type="protein sequence ID" value="GFP20854.1"/>
    <property type="molecule type" value="Genomic_DNA"/>
</dbReference>
<dbReference type="GO" id="GO:0019239">
    <property type="term" value="F:deaminase activity"/>
    <property type="evidence" value="ECO:0007669"/>
    <property type="project" value="UniProtKB-ARBA"/>
</dbReference>
<dbReference type="InterPro" id="IPR050287">
    <property type="entry name" value="MTA/SAH_deaminase"/>
</dbReference>
<dbReference type="InterPro" id="IPR011059">
    <property type="entry name" value="Metal-dep_hydrolase_composite"/>
</dbReference>
<evidence type="ECO:0000256" key="2">
    <source>
        <dbReference type="ARBA" id="ARBA00022801"/>
    </source>
</evidence>
<reference evidence="5 6" key="1">
    <citation type="journal article" date="2020" name="Front. Microbiol.">
        <title>Single-cell genomics of novel Actinobacteria with the Wood-Ljungdahl pathway discovered in a serpentinizing system.</title>
        <authorList>
            <person name="Merino N."/>
            <person name="Kawai M."/>
            <person name="Boyd E.S."/>
            <person name="Colman D.R."/>
            <person name="McGlynn S.E."/>
            <person name="Nealson K.H."/>
            <person name="Kurokawa K."/>
            <person name="Hongoh Y."/>
        </authorList>
    </citation>
    <scope>NUCLEOTIDE SEQUENCE [LARGE SCALE GENOMIC DNA]</scope>
    <source>
        <strain evidence="5 6">S06</strain>
    </source>
</reference>
<accession>A0A6V8NND9</accession>
<dbReference type="InterPro" id="IPR032466">
    <property type="entry name" value="Metal_Hydrolase"/>
</dbReference>
<protein>
    <submittedName>
        <fullName evidence="5">8-oxoguanine deaminase</fullName>
    </submittedName>
</protein>
<dbReference type="SUPFAM" id="SSF51556">
    <property type="entry name" value="Metallo-dependent hydrolases"/>
    <property type="match status" value="1"/>
</dbReference>
<proteinExistence type="predicted"/>
<sequence length="471" mass="52256">MARLLVKNADYIVTMNKSREVVRSGDIIVEGERIAQVGRGLSQEGPFDKIIDASGKIILPGLINTHHHLYQNLTRNLPSVQSSGLFHWLTTLYDIWENLEPEDVYVSALIGIAELVLSGCTTVSDHYYIFPRGKKGLLEAEIRAVQEIGVRFHPARGSMSLGRDEGGLPPQSLIEREEEVVEDYLRLIQEFHDGDKSSMIRLILAPTSPFSTTVKMMRETMAIAEKYGLACHTHLAETLDEEKFCLEKFGRRPYEYLEEVGWNRPNVWLAHAIHLNQDEIKRMAKDGVGMTYCPSSNMRLGSGIAPVVEMLEAGVKVSLGVDGSSSNDSSHLLAEVRMALLSQRIRYGAEALAPTQVLEIGTLGGAKVLGRDDIGSLEADKAADMIFLDTNRLEYAGAHLDPVSMLVLCHPANADMSMINGEVVLEDGVLKNIDLESILEKHRRCSTNLIQRAEKKGGKIYANSSWIRAFD</sequence>
<feature type="domain" description="Amidohydrolase-related" evidence="4">
    <location>
        <begin position="57"/>
        <end position="424"/>
    </location>
</feature>
<gene>
    <name evidence="5" type="ORF">HKBW3S06_00081</name>
</gene>
<comment type="caution">
    <text evidence="5">The sequence shown here is derived from an EMBL/GenBank/DDBJ whole genome shotgun (WGS) entry which is preliminary data.</text>
</comment>
<evidence type="ECO:0000313" key="5">
    <source>
        <dbReference type="EMBL" id="GFP20854.1"/>
    </source>
</evidence>
<dbReference type="Pfam" id="PF01979">
    <property type="entry name" value="Amidohydro_1"/>
    <property type="match status" value="1"/>
</dbReference>
<name>A0A6V8NND9_9ACTN</name>
<dbReference type="Gene3D" id="2.30.40.10">
    <property type="entry name" value="Urease, subunit C, domain 1"/>
    <property type="match status" value="1"/>
</dbReference>
<dbReference type="SUPFAM" id="SSF51338">
    <property type="entry name" value="Composite domain of metallo-dependent hydrolases"/>
    <property type="match status" value="1"/>
</dbReference>
<dbReference type="NCBIfam" id="NF006055">
    <property type="entry name" value="PRK08203.1"/>
    <property type="match status" value="1"/>
</dbReference>
<keyword evidence="1" id="KW-0479">Metal-binding</keyword>
<evidence type="ECO:0000259" key="4">
    <source>
        <dbReference type="Pfam" id="PF01979"/>
    </source>
</evidence>